<accession>A0A9Q1QT53</accession>
<dbReference type="Pfam" id="PF00249">
    <property type="entry name" value="Myb_DNA-binding"/>
    <property type="match status" value="1"/>
</dbReference>
<comment type="caution">
    <text evidence="6">The sequence shown here is derived from an EMBL/GenBank/DDBJ whole genome shotgun (WGS) entry which is preliminary data.</text>
</comment>
<dbReference type="Gene3D" id="1.10.246.220">
    <property type="match status" value="1"/>
</dbReference>
<dbReference type="SUPFAM" id="SSF46689">
    <property type="entry name" value="Homeodomain-like"/>
    <property type="match status" value="1"/>
</dbReference>
<feature type="domain" description="HTH myb-type" evidence="5">
    <location>
        <begin position="566"/>
        <end position="625"/>
    </location>
</feature>
<dbReference type="Pfam" id="PF23603">
    <property type="entry name" value="Ubiquitin_TPR1"/>
    <property type="match status" value="1"/>
</dbReference>
<protein>
    <submittedName>
        <fullName evidence="6">Uncharacterized protein</fullName>
    </submittedName>
</protein>
<dbReference type="InterPro" id="IPR009057">
    <property type="entry name" value="Homeodomain-like_sf"/>
</dbReference>
<dbReference type="InterPro" id="IPR029071">
    <property type="entry name" value="Ubiquitin-like_domsf"/>
</dbReference>
<dbReference type="OrthoDB" id="2020981at2759"/>
<evidence type="ECO:0000259" key="4">
    <source>
        <dbReference type="PROSITE" id="PS50090"/>
    </source>
</evidence>
<evidence type="ECO:0000256" key="2">
    <source>
        <dbReference type="ARBA" id="ARBA00023125"/>
    </source>
</evidence>
<keyword evidence="3" id="KW-0539">Nucleus</keyword>
<organism evidence="6 7">
    <name type="scientific">Carnegiea gigantea</name>
    <dbReference type="NCBI Taxonomy" id="171969"/>
    <lineage>
        <taxon>Eukaryota</taxon>
        <taxon>Viridiplantae</taxon>
        <taxon>Streptophyta</taxon>
        <taxon>Embryophyta</taxon>
        <taxon>Tracheophyta</taxon>
        <taxon>Spermatophyta</taxon>
        <taxon>Magnoliopsida</taxon>
        <taxon>eudicotyledons</taxon>
        <taxon>Gunneridae</taxon>
        <taxon>Pentapetalae</taxon>
        <taxon>Caryophyllales</taxon>
        <taxon>Cactineae</taxon>
        <taxon>Cactaceae</taxon>
        <taxon>Cactoideae</taxon>
        <taxon>Echinocereeae</taxon>
        <taxon>Carnegiea</taxon>
    </lineage>
</organism>
<dbReference type="Proteomes" id="UP001153076">
    <property type="component" value="Unassembled WGS sequence"/>
</dbReference>
<evidence type="ECO:0000256" key="1">
    <source>
        <dbReference type="ARBA" id="ARBA00004123"/>
    </source>
</evidence>
<name>A0A9Q1QT53_9CARY</name>
<dbReference type="PANTHER" id="PTHR21717:SF70">
    <property type="entry name" value="TELOMERE REPEAT-BINDING PROTEIN 2-RELATED"/>
    <property type="match status" value="1"/>
</dbReference>
<dbReference type="PROSITE" id="PS50090">
    <property type="entry name" value="MYB_LIKE"/>
    <property type="match status" value="1"/>
</dbReference>
<reference evidence="6" key="1">
    <citation type="submission" date="2022-04" db="EMBL/GenBank/DDBJ databases">
        <title>Carnegiea gigantea Genome sequencing and assembly v2.</title>
        <authorList>
            <person name="Copetti D."/>
            <person name="Sanderson M.J."/>
            <person name="Burquez A."/>
            <person name="Wojciechowski M.F."/>
        </authorList>
    </citation>
    <scope>NUCLEOTIDE SEQUENCE</scope>
    <source>
        <strain evidence="6">SGP5-SGP5p</strain>
        <tissue evidence="6">Aerial part</tissue>
    </source>
</reference>
<gene>
    <name evidence="6" type="ORF">Cgig2_004932</name>
</gene>
<dbReference type="EMBL" id="JAKOGI010000003">
    <property type="protein sequence ID" value="KAJ8452596.1"/>
    <property type="molecule type" value="Genomic_DNA"/>
</dbReference>
<comment type="subcellular location">
    <subcellularLocation>
        <location evidence="1">Nucleus</location>
    </subcellularLocation>
</comment>
<evidence type="ECO:0000256" key="3">
    <source>
        <dbReference type="ARBA" id="ARBA00023242"/>
    </source>
</evidence>
<sequence length="670" mass="73230">MLKRLDYGFNGYQVPFIPRAARSARRRGPVQKKAEDIKMCAFDVLATVAGKLLLEGEALHTNSGKDQVLKAEDVVMGELHCEGNAPKSDHCGNLEMPPSSLELGLQVAGGHSALKEDTSPQHDVSLAPDPVITLANCLQKYTSLSGTALHGDKSELCNHPEKSDGLSPVRIDASVEQLGRGELLLGNGHMCDSDDAKFPGEKSPALASMDGSIQHALGKEQCPYASCSPSKGNNIEIVSRYDDENSSGCTQPSTMKNTRSPARIGDRRIRKLFASKYWRVSPKVKDGDFSDTELRCVYRSRKNGYKRQKSQKIYPFKKRKFFRCSSLSSCDGVIGCKGAYNSSDMSSGKSSTCFGAVGHGVNGSSSFVAGQSTPFPSGKSHAKLRIKSFRVPELFIDMPETATIGSLKRTVMETITALLGGGLRVGVLLQGRKIRDDSRTLLQLGICHEGKVQSLGFTLEPSPSYADPCVFSEDNSCLPSADALEPTRCPPASTIHQGSFQLSADHLVAHGSSLIESDHDSTPFPSEMSVEKGTVDSKALVALPEEPPQALSIVPAHQISKQSEIAQRRIRRPFSVAEVEALVQAVEKLGTGRWRDVKLRAFDNVKHRTYVDLKDKWKTLVHTARISPQQRRGEPVPQELLERVLTAHAYWSQHQAKQQLKQQSDPCRLL</sequence>
<proteinExistence type="predicted"/>
<evidence type="ECO:0000259" key="5">
    <source>
        <dbReference type="PROSITE" id="PS51294"/>
    </source>
</evidence>
<dbReference type="GO" id="GO:0005634">
    <property type="term" value="C:nucleus"/>
    <property type="evidence" value="ECO:0007669"/>
    <property type="project" value="UniProtKB-SubCell"/>
</dbReference>
<dbReference type="PROSITE" id="PS51294">
    <property type="entry name" value="HTH_MYB"/>
    <property type="match status" value="1"/>
</dbReference>
<keyword evidence="7" id="KW-1185">Reference proteome</keyword>
<dbReference type="AlphaFoldDB" id="A0A9Q1QT53"/>
<dbReference type="GO" id="GO:0042162">
    <property type="term" value="F:telomeric DNA binding"/>
    <property type="evidence" value="ECO:0007669"/>
    <property type="project" value="UniProtKB-ARBA"/>
</dbReference>
<dbReference type="InterPro" id="IPR001005">
    <property type="entry name" value="SANT/Myb"/>
</dbReference>
<dbReference type="PANTHER" id="PTHR21717">
    <property type="entry name" value="TELOMERIC REPEAT BINDING PROTEIN"/>
    <property type="match status" value="1"/>
</dbReference>
<dbReference type="InterPro" id="IPR057625">
    <property type="entry name" value="TPR1-6-like_ubiquitin"/>
</dbReference>
<feature type="domain" description="Myb-like" evidence="4">
    <location>
        <begin position="566"/>
        <end position="621"/>
    </location>
</feature>
<dbReference type="CDD" id="cd11660">
    <property type="entry name" value="SANT_TRF"/>
    <property type="match status" value="1"/>
</dbReference>
<keyword evidence="2" id="KW-0238">DNA-binding</keyword>
<dbReference type="InterPro" id="IPR031105">
    <property type="entry name" value="TRP_plant"/>
</dbReference>
<dbReference type="InterPro" id="IPR017930">
    <property type="entry name" value="Myb_dom"/>
</dbReference>
<evidence type="ECO:0000313" key="6">
    <source>
        <dbReference type="EMBL" id="KAJ8452596.1"/>
    </source>
</evidence>
<dbReference type="SUPFAM" id="SSF54236">
    <property type="entry name" value="Ubiquitin-like"/>
    <property type="match status" value="1"/>
</dbReference>
<evidence type="ECO:0000313" key="7">
    <source>
        <dbReference type="Proteomes" id="UP001153076"/>
    </source>
</evidence>
<dbReference type="SMART" id="SM00717">
    <property type="entry name" value="SANT"/>
    <property type="match status" value="1"/>
</dbReference>